<evidence type="ECO:0000313" key="2">
    <source>
        <dbReference type="EMBL" id="ASK79321.1"/>
    </source>
</evidence>
<protein>
    <recommendedName>
        <fullName evidence="4">Outer membrane protein beta-barrel domain-containing protein</fullName>
    </recommendedName>
</protein>
<name>A0A220VG97_9GAMM</name>
<reference evidence="2 3" key="1">
    <citation type="journal article" date="2016" name="Int. J. Syst. Evol. Microbiol.">
        <title>Paraphotobacterium marinum gen. nov., sp. nov., a member of the family Vibrionaceae, isolated from surface seawater.</title>
        <authorList>
            <person name="Huang Z."/>
            <person name="Dong C."/>
            <person name="Shao Z."/>
        </authorList>
    </citation>
    <scope>NUCLEOTIDE SEQUENCE [LARGE SCALE GENOMIC DNA]</scope>
    <source>
        <strain evidence="2 3">NSCS20N07D</strain>
    </source>
</reference>
<evidence type="ECO:0000256" key="1">
    <source>
        <dbReference type="SAM" id="SignalP"/>
    </source>
</evidence>
<dbReference type="SUPFAM" id="SSF56925">
    <property type="entry name" value="OMPA-like"/>
    <property type="match status" value="1"/>
</dbReference>
<feature type="chain" id="PRO_5011967986" description="Outer membrane protein beta-barrel domain-containing protein" evidence="1">
    <location>
        <begin position="22"/>
        <end position="321"/>
    </location>
</feature>
<dbReference type="InterPro" id="IPR011250">
    <property type="entry name" value="OMP/PagP_B-barrel"/>
</dbReference>
<accession>A0A220VG97</accession>
<gene>
    <name evidence="2" type="ORF">CF386_09655</name>
</gene>
<dbReference type="KEGG" id="pmai:CF386_09655"/>
<dbReference type="Gene3D" id="2.40.160.20">
    <property type="match status" value="1"/>
</dbReference>
<organism evidence="2 3">
    <name type="scientific">Paraphotobacterium marinum</name>
    <dbReference type="NCBI Taxonomy" id="1755811"/>
    <lineage>
        <taxon>Bacteria</taxon>
        <taxon>Pseudomonadati</taxon>
        <taxon>Pseudomonadota</taxon>
        <taxon>Gammaproteobacteria</taxon>
        <taxon>Vibrionales</taxon>
        <taxon>Vibrionaceae</taxon>
        <taxon>Paraphotobacterium</taxon>
    </lineage>
</organism>
<keyword evidence="3" id="KW-1185">Reference proteome</keyword>
<dbReference type="OrthoDB" id="8741777at2"/>
<dbReference type="EMBL" id="CP022356">
    <property type="protein sequence ID" value="ASK79321.1"/>
    <property type="molecule type" value="Genomic_DNA"/>
</dbReference>
<feature type="signal peptide" evidence="1">
    <location>
        <begin position="1"/>
        <end position="21"/>
    </location>
</feature>
<evidence type="ECO:0008006" key="4">
    <source>
        <dbReference type="Google" id="ProtNLM"/>
    </source>
</evidence>
<proteinExistence type="predicted"/>
<dbReference type="RefSeq" id="WP_089074229.1">
    <property type="nucleotide sequence ID" value="NZ_CBCSAM010000002.1"/>
</dbReference>
<dbReference type="Proteomes" id="UP000242175">
    <property type="component" value="Chromosome small"/>
</dbReference>
<sequence>MKLIQKLFLLCLLCSVFNVSALDKQRLYFYIGQANGLDTKSRGWQGQYEGFINQSLSTKLIYLNEGNFDANKRDGYSLLLNYYTPSVYGFNLSLAAGPYYFNNTDVKNSINYEDNYGFAMMMETGINYKSQGSPFIYSLMFQRVWGFHNINSYSYLLGLGYEFDQTQQELKVEDNDLSPNLNKISVFWGLTIMHSIQDEKGSNYGLEYQRSLAKHFAVSLGWNKEQTDEANSQTQEKLNRNEIYTQVLLKTDLTPSFSTAFGFGPAYLIENGQKNSWGRFISINFNYNLNKNIGFGLNLDRMLTSKNTDTDVLRLGINYNF</sequence>
<evidence type="ECO:0000313" key="3">
    <source>
        <dbReference type="Proteomes" id="UP000242175"/>
    </source>
</evidence>
<dbReference type="AlphaFoldDB" id="A0A220VG97"/>
<keyword evidence="1" id="KW-0732">Signal</keyword>